<dbReference type="Gene3D" id="3.30.1140.32">
    <property type="entry name" value="Ribosomal protein S3, C-terminal domain"/>
    <property type="match status" value="1"/>
</dbReference>
<dbReference type="EMBL" id="SDMP01000015">
    <property type="protein sequence ID" value="RYR10019.1"/>
    <property type="molecule type" value="Genomic_DNA"/>
</dbReference>
<dbReference type="AlphaFoldDB" id="A0A444Z778"/>
<evidence type="ECO:0000256" key="1">
    <source>
        <dbReference type="ARBA" id="ARBA00010761"/>
    </source>
</evidence>
<protein>
    <recommendedName>
        <fullName evidence="4">Small ribosomal subunit protein uS3 C-terminal domain-containing protein</fullName>
    </recommendedName>
</protein>
<dbReference type="InterPro" id="IPR036419">
    <property type="entry name" value="Ribosomal_S3_C_sf"/>
</dbReference>
<dbReference type="GO" id="GO:0005840">
    <property type="term" value="C:ribosome"/>
    <property type="evidence" value="ECO:0007669"/>
    <property type="project" value="UniProtKB-KW"/>
</dbReference>
<dbReference type="SUPFAM" id="SSF54821">
    <property type="entry name" value="Ribosomal protein S3 C-terminal domain"/>
    <property type="match status" value="1"/>
</dbReference>
<evidence type="ECO:0000259" key="4">
    <source>
        <dbReference type="Pfam" id="PF00189"/>
    </source>
</evidence>
<dbReference type="InterPro" id="IPR044830">
    <property type="entry name" value="HD-Zip_III"/>
</dbReference>
<comment type="caution">
    <text evidence="5">The sequence shown here is derived from an EMBL/GenBank/DDBJ whole genome shotgun (WGS) entry which is preliminary data.</text>
</comment>
<evidence type="ECO:0000313" key="5">
    <source>
        <dbReference type="EMBL" id="RYR10019.1"/>
    </source>
</evidence>
<dbReference type="STRING" id="3818.A0A444Z778"/>
<feature type="domain" description="Small ribosomal subunit protein uS3 C-terminal" evidence="4">
    <location>
        <begin position="9"/>
        <end position="65"/>
    </location>
</feature>
<dbReference type="PANTHER" id="PTHR45950">
    <property type="entry name" value="HOMEOBOX-LEUCINE ZIPPER PROTEIN ATHB-14"/>
    <property type="match status" value="1"/>
</dbReference>
<gene>
    <name evidence="5" type="ORF">Ahy_B05g078473</name>
</gene>
<keyword evidence="2" id="KW-0689">Ribosomal protein</keyword>
<organism evidence="5 6">
    <name type="scientific">Arachis hypogaea</name>
    <name type="common">Peanut</name>
    <dbReference type="NCBI Taxonomy" id="3818"/>
    <lineage>
        <taxon>Eukaryota</taxon>
        <taxon>Viridiplantae</taxon>
        <taxon>Streptophyta</taxon>
        <taxon>Embryophyta</taxon>
        <taxon>Tracheophyta</taxon>
        <taxon>Spermatophyta</taxon>
        <taxon>Magnoliopsida</taxon>
        <taxon>eudicotyledons</taxon>
        <taxon>Gunneridae</taxon>
        <taxon>Pentapetalae</taxon>
        <taxon>rosids</taxon>
        <taxon>fabids</taxon>
        <taxon>Fabales</taxon>
        <taxon>Fabaceae</taxon>
        <taxon>Papilionoideae</taxon>
        <taxon>50 kb inversion clade</taxon>
        <taxon>dalbergioids sensu lato</taxon>
        <taxon>Dalbergieae</taxon>
        <taxon>Pterocarpus clade</taxon>
        <taxon>Arachis</taxon>
    </lineage>
</organism>
<keyword evidence="6" id="KW-1185">Reference proteome</keyword>
<accession>A0A444Z778</accession>
<dbReference type="Proteomes" id="UP000289738">
    <property type="component" value="Chromosome B05"/>
</dbReference>
<dbReference type="GO" id="GO:1990904">
    <property type="term" value="C:ribonucleoprotein complex"/>
    <property type="evidence" value="ECO:0007669"/>
    <property type="project" value="UniProtKB-KW"/>
</dbReference>
<keyword evidence="3" id="KW-0687">Ribonucleoprotein</keyword>
<proteinExistence type="inferred from homology"/>
<comment type="similarity">
    <text evidence="1">Belongs to the universal ribosomal protein uS3 family.</text>
</comment>
<dbReference type="GO" id="GO:0003735">
    <property type="term" value="F:structural constituent of ribosome"/>
    <property type="evidence" value="ECO:0007669"/>
    <property type="project" value="InterPro"/>
</dbReference>
<evidence type="ECO:0000256" key="2">
    <source>
        <dbReference type="ARBA" id="ARBA00022980"/>
    </source>
</evidence>
<dbReference type="GO" id="GO:0003700">
    <property type="term" value="F:DNA-binding transcription factor activity"/>
    <property type="evidence" value="ECO:0007669"/>
    <property type="project" value="InterPro"/>
</dbReference>
<name>A0A444Z778_ARAHY</name>
<reference evidence="5 6" key="1">
    <citation type="submission" date="2019-01" db="EMBL/GenBank/DDBJ databases">
        <title>Sequencing of cultivated peanut Arachis hypogaea provides insights into genome evolution and oil improvement.</title>
        <authorList>
            <person name="Chen X."/>
        </authorList>
    </citation>
    <scope>NUCLEOTIDE SEQUENCE [LARGE SCALE GENOMIC DNA]</scope>
    <source>
        <strain evidence="6">cv. Fuhuasheng</strain>
        <tissue evidence="5">Leaves</tissue>
    </source>
</reference>
<dbReference type="PANTHER" id="PTHR45950:SF7">
    <property type="entry name" value="HOMEOBOX-LEUCINE ZIPPER PROTEIN ATHB-14"/>
    <property type="match status" value="1"/>
</dbReference>
<evidence type="ECO:0000313" key="6">
    <source>
        <dbReference type="Proteomes" id="UP000289738"/>
    </source>
</evidence>
<dbReference type="GO" id="GO:0006412">
    <property type="term" value="P:translation"/>
    <property type="evidence" value="ECO:0007669"/>
    <property type="project" value="InterPro"/>
</dbReference>
<dbReference type="InterPro" id="IPR001351">
    <property type="entry name" value="Ribosomal_uS3_C"/>
</dbReference>
<dbReference type="Pfam" id="PF00189">
    <property type="entry name" value="Ribosomal_S3_C"/>
    <property type="match status" value="1"/>
</dbReference>
<evidence type="ECO:0000256" key="3">
    <source>
        <dbReference type="ARBA" id="ARBA00023274"/>
    </source>
</evidence>
<sequence length="252" mass="27953">MSLYYSDWACYDVLRFVMENGAKGCKVIVSGKLRAQCAKSMKFKDGYMISSGQPVKDYIDSVLEEFACCNRLAYKEIALQHIRQIAQESSGEIQYGGGSQPTVLRTFSQRLCRGFNDAVNGFVEDGWSLLGNDGVEDVTIAINSSPNKFLGSQYNSSMFPAFGGGVLCAKASMLLQVLNEANKFHDHLWEHRSEWVDYGVDAYSATCLKATPYAVPCARPSGFPNTQVILPRTHTSFKNLEVARLRILQLLG</sequence>